<feature type="compositionally biased region" description="Basic and acidic residues" evidence="1">
    <location>
        <begin position="204"/>
        <end position="215"/>
    </location>
</feature>
<keyword evidence="3" id="KW-1185">Reference proteome</keyword>
<gene>
    <name evidence="2" type="ORF">ICI42_16500</name>
</gene>
<dbReference type="EMBL" id="JACVVX010000005">
    <property type="protein sequence ID" value="MBD0416256.1"/>
    <property type="molecule type" value="Genomic_DNA"/>
</dbReference>
<dbReference type="Pfam" id="PF12686">
    <property type="entry name" value="DUF3800"/>
    <property type="match status" value="1"/>
</dbReference>
<dbReference type="RefSeq" id="WP_188165694.1">
    <property type="nucleotide sequence ID" value="NZ_JACVVX010000005.1"/>
</dbReference>
<name>A0A8J6PMV2_9HYPH</name>
<evidence type="ECO:0000313" key="3">
    <source>
        <dbReference type="Proteomes" id="UP000643405"/>
    </source>
</evidence>
<protein>
    <submittedName>
        <fullName evidence="2">DUF3800 domain-containing protein</fullName>
    </submittedName>
</protein>
<dbReference type="Proteomes" id="UP000643405">
    <property type="component" value="Unassembled WGS sequence"/>
</dbReference>
<organism evidence="2 3">
    <name type="scientific">Oryzicola mucosus</name>
    <dbReference type="NCBI Taxonomy" id="2767425"/>
    <lineage>
        <taxon>Bacteria</taxon>
        <taxon>Pseudomonadati</taxon>
        <taxon>Pseudomonadota</taxon>
        <taxon>Alphaproteobacteria</taxon>
        <taxon>Hyphomicrobiales</taxon>
        <taxon>Phyllobacteriaceae</taxon>
        <taxon>Oryzicola</taxon>
    </lineage>
</organism>
<feature type="region of interest" description="Disordered" evidence="1">
    <location>
        <begin position="199"/>
        <end position="220"/>
    </location>
</feature>
<dbReference type="InterPro" id="IPR024524">
    <property type="entry name" value="DUF3800"/>
</dbReference>
<reference evidence="2" key="1">
    <citation type="submission" date="2020-09" db="EMBL/GenBank/DDBJ databases">
        <title>Genome seq and assembly of Tianweitania sp.</title>
        <authorList>
            <person name="Chhetri G."/>
        </authorList>
    </citation>
    <scope>NUCLEOTIDE SEQUENCE</scope>
    <source>
        <strain evidence="2">Rool2</strain>
    </source>
</reference>
<sequence>MAGVAEYSPRKMLLYAEQLRRAHISLEPNNYDPSAVADPHVTIPMLLLNATATEIYFKFLIYNSKKEPPPPTSNLLDLFKMLPAHIAHGIRHLWEHPKPSQARLRQLQSEGSGQPIPSFDQALAEAADAIRKFRYPYEYHVRDLAYWASDIGECARTFIFDEFYRGEFEDVRLPLPANAVSKNDANSVRKFEISAADISASTSDGREGVENRGDSPSHPNNMGVIIPDLDRPIHVFADESENGRHFLMAALAAHESEWARFSRKWKFYLERFGIDPAFKMSRDGHKDRDPGWVKTQALYRLIEKHVRVVFLCVVDIEALRRLTRESKANKGLAKPYDLASHRVHFWAAKKFPGRSRLFLDSTTHDKVIRRVWRNIELNNIPTGGSLPEMVKDEDYMPIQGADLFAWWAFKWWERNGLKGIQEFPWDSYAPIRLEIEIIDEESIRDMLVNLAGD</sequence>
<comment type="caution">
    <text evidence="2">The sequence shown here is derived from an EMBL/GenBank/DDBJ whole genome shotgun (WGS) entry which is preliminary data.</text>
</comment>
<proteinExistence type="predicted"/>
<accession>A0A8J6PMV2</accession>
<dbReference type="AlphaFoldDB" id="A0A8J6PMV2"/>
<evidence type="ECO:0000256" key="1">
    <source>
        <dbReference type="SAM" id="MobiDB-lite"/>
    </source>
</evidence>
<evidence type="ECO:0000313" key="2">
    <source>
        <dbReference type="EMBL" id="MBD0416256.1"/>
    </source>
</evidence>